<dbReference type="InterPro" id="IPR020012">
    <property type="entry name" value="LysM_FimV"/>
</dbReference>
<comment type="caution">
    <text evidence="4">The sequence shown here is derived from an EMBL/GenBank/DDBJ whole genome shotgun (WGS) entry which is preliminary data.</text>
</comment>
<keyword evidence="5" id="KW-1185">Reference proteome</keyword>
<evidence type="ECO:0000256" key="1">
    <source>
        <dbReference type="SAM" id="Coils"/>
    </source>
</evidence>
<dbReference type="Gene3D" id="3.10.350.10">
    <property type="entry name" value="LysM domain"/>
    <property type="match status" value="1"/>
</dbReference>
<evidence type="ECO:0000259" key="3">
    <source>
        <dbReference type="Pfam" id="PF25800"/>
    </source>
</evidence>
<dbReference type="EMBL" id="LLXU01000067">
    <property type="protein sequence ID" value="KRG44646.1"/>
    <property type="molecule type" value="Genomic_DNA"/>
</dbReference>
<feature type="domain" description="FimV N-terminal" evidence="3">
    <location>
        <begin position="30"/>
        <end position="138"/>
    </location>
</feature>
<gene>
    <name evidence="4" type="ORF">ARC20_08255</name>
</gene>
<evidence type="ECO:0000313" key="4">
    <source>
        <dbReference type="EMBL" id="KRG44646.1"/>
    </source>
</evidence>
<dbReference type="Pfam" id="PF25800">
    <property type="entry name" value="FimV_N"/>
    <property type="match status" value="1"/>
</dbReference>
<feature type="coiled-coil region" evidence="1">
    <location>
        <begin position="361"/>
        <end position="395"/>
    </location>
</feature>
<dbReference type="InterPro" id="IPR018392">
    <property type="entry name" value="LysM"/>
</dbReference>
<dbReference type="NCBIfam" id="TIGR03504">
    <property type="entry name" value="FimV_Cterm"/>
    <property type="match status" value="1"/>
</dbReference>
<evidence type="ECO:0000256" key="2">
    <source>
        <dbReference type="SAM" id="MobiDB-lite"/>
    </source>
</evidence>
<feature type="compositionally biased region" description="Pro residues" evidence="2">
    <location>
        <begin position="168"/>
        <end position="181"/>
    </location>
</feature>
<dbReference type="InterPro" id="IPR038440">
    <property type="entry name" value="FimV_C_sf"/>
</dbReference>
<proteinExistence type="predicted"/>
<protein>
    <submittedName>
        <fullName evidence="4">Ferrous iron transporter B</fullName>
    </submittedName>
</protein>
<accession>A0A0R0AHL3</accession>
<evidence type="ECO:0000313" key="5">
    <source>
        <dbReference type="Proteomes" id="UP000051802"/>
    </source>
</evidence>
<dbReference type="NCBIfam" id="TIGR03505">
    <property type="entry name" value="FimV_core"/>
    <property type="match status" value="1"/>
</dbReference>
<dbReference type="InterPro" id="IPR036779">
    <property type="entry name" value="LysM_dom_sf"/>
</dbReference>
<dbReference type="InterPro" id="IPR020011">
    <property type="entry name" value="FimV_C"/>
</dbReference>
<reference evidence="4 5" key="1">
    <citation type="submission" date="2015-10" db="EMBL/GenBank/DDBJ databases">
        <title>Genome sequencing and analysis of members of genus Stenotrophomonas.</title>
        <authorList>
            <person name="Patil P.P."/>
            <person name="Midha S."/>
            <person name="Patil P.B."/>
        </authorList>
    </citation>
    <scope>NUCLEOTIDE SEQUENCE [LARGE SCALE GENOMIC DNA]</scope>
    <source>
        <strain evidence="4 5">JCM 16536</strain>
    </source>
</reference>
<dbReference type="CDD" id="cd00118">
    <property type="entry name" value="LysM"/>
    <property type="match status" value="1"/>
</dbReference>
<sequence length="582" mass="60175">MKRRGMGARRPLQGIGALVLTLCSGAAMALGLGDIRVLSRPGQPLVAEIPVISNEPGELENAHVALASPATFARVGLEPPQGLVNELQFQFTQDAGGRAVIRVTSASPVSQKALSFLIEVDWGQGRLVREYSALVDAPNTAAAIAEPMIEAPAASAENRIIRETEALPPEPLPATPTPEAAPPVAATPEPAPAPRPARQAPAAPTLQPGDSLTVRSGQTLSGIAAQLAGEGASLDQTMVALLRANPDAFIGGNINRLKAGAVLRTPAQEELARVGAAEARAMVREQAAQWRQARAAIPQPAEAGAAATPTASSPAPSTAAPAAEGARLEIAPAVASDAKNAGTTSGTSAGGEGDMAANEQLQQAREDIATRDAEIQELRNRVGELEKLKQDQQKLIAMKDTDLAAAQARLAKAGPAPGSESGTPMWLWGGLALVIAGIAAWLASRRRKPSPLPPLPRQGFDAATLAAAVPGAAAPSMGEREVDREVELEEVDLREEEHAPWRAPVEEDPAPVIVAEPAAPAWHADAVAPLNPVPAGRDRLELAVAYLDLGDTETARSLLLEVAQGPDPAARAEAVALLGQLR</sequence>
<organism evidence="4 5">
    <name type="scientific">Stenotrophomonas panacihumi</name>
    <dbReference type="NCBI Taxonomy" id="676599"/>
    <lineage>
        <taxon>Bacteria</taxon>
        <taxon>Pseudomonadati</taxon>
        <taxon>Pseudomonadota</taxon>
        <taxon>Gammaproteobacteria</taxon>
        <taxon>Lysobacterales</taxon>
        <taxon>Lysobacteraceae</taxon>
        <taxon>Stenotrophomonas</taxon>
    </lineage>
</organism>
<keyword evidence="1" id="KW-0175">Coiled coil</keyword>
<dbReference type="Proteomes" id="UP000051802">
    <property type="component" value="Unassembled WGS sequence"/>
</dbReference>
<dbReference type="AlphaFoldDB" id="A0A0R0AHL3"/>
<feature type="region of interest" description="Disordered" evidence="2">
    <location>
        <begin position="168"/>
        <end position="212"/>
    </location>
</feature>
<feature type="compositionally biased region" description="Low complexity" evidence="2">
    <location>
        <begin position="196"/>
        <end position="208"/>
    </location>
</feature>
<name>A0A0R0AHL3_9GAMM</name>
<dbReference type="RefSeq" id="WP_057646120.1">
    <property type="nucleotide sequence ID" value="NZ_LLXU01000067.1"/>
</dbReference>
<feature type="region of interest" description="Disordered" evidence="2">
    <location>
        <begin position="296"/>
        <end position="324"/>
    </location>
</feature>
<dbReference type="InterPro" id="IPR057840">
    <property type="entry name" value="FimV_N"/>
</dbReference>
<dbReference type="STRING" id="676599.ARC20_08255"/>
<dbReference type="Gene3D" id="1.20.58.2200">
    <property type="match status" value="1"/>
</dbReference>
<dbReference type="OrthoDB" id="5298707at2"/>